<evidence type="ECO:0000256" key="4">
    <source>
        <dbReference type="SAM" id="MobiDB-lite"/>
    </source>
</evidence>
<dbReference type="InterPro" id="IPR036028">
    <property type="entry name" value="SH3-like_dom_sf"/>
</dbReference>
<feature type="region of interest" description="Disordered" evidence="4">
    <location>
        <begin position="549"/>
        <end position="581"/>
    </location>
</feature>
<dbReference type="InterPro" id="IPR041418">
    <property type="entry name" value="SAM_3"/>
</dbReference>
<evidence type="ECO:0000256" key="2">
    <source>
        <dbReference type="ARBA" id="ARBA00022443"/>
    </source>
</evidence>
<dbReference type="SUPFAM" id="SSF50044">
    <property type="entry name" value="SH3-domain"/>
    <property type="match status" value="1"/>
</dbReference>
<dbReference type="InterPro" id="IPR013625">
    <property type="entry name" value="PTB"/>
</dbReference>
<feature type="compositionally biased region" description="Polar residues" evidence="4">
    <location>
        <begin position="20"/>
        <end position="33"/>
    </location>
</feature>
<sequence>MFQSNGFSHQHRGFSPEAMTPNSGMSRPNSKSIYKQRKEYSDSLNRRSDNFQYRVEHLLTCELDGRNLNNVSDCVARLKQLDSKGKVWGQEMILEVIGDYLQLCDIETKEMLESLPLGTIKDSKAVLDSCAYNSLLVVTVHDRYRKGPPHVFMFQCEEIGAEEIKDDLNRVAEQRGGDYPGEAPRDMPVDIRSNLENIVGQKFPGNFPKAAIVPIQPAPAPPDHPPPRWNSPQGFDDRMSPPPSLYGSDTYDRQYSPEPPSYDSHHPPEMLQAAEDERAKEIFNHVVDDVELFMRKVAKSLPQENKKGKKKKKKDKSADRKSANLPPLEEYVSCLQKIKYGFNLMGKLRGEMGNTAEIIHGLFISLNFLVSHYPPDIPPTVTTPLLTEPALLLLSQLVTQEENELWKRLGDAWQIPRSKWPNSEMVPPYIPVFSDGWQAPPPIQSQFEPLNQQQLSRRNSMHYSTLMQPPPEQQQLNRRNSQHYPPMQLPPEQDMRPWNSPPQRSREPPLSMRVIYDFMARSNQELSVLKGEVVQVVDKSGHWWKVRNSQGAEGHVPPSVLEPMDTDMPRGRSSAPTLTGRSTREDVRAWLQYKGFSNSTLRSLGVMDGAMLLRMSRDEMRAICPEEGGRVFFQLQAVKSALALASEVGYNQYNGR</sequence>
<dbReference type="InterPro" id="IPR033928">
    <property type="entry name" value="EPS8_PTB"/>
</dbReference>
<dbReference type="Pfam" id="PF18016">
    <property type="entry name" value="SAM_3"/>
    <property type="match status" value="1"/>
</dbReference>
<keyword evidence="6" id="KW-1185">Reference proteome</keyword>
<feature type="domain" description="SH3" evidence="5">
    <location>
        <begin position="507"/>
        <end position="566"/>
    </location>
</feature>
<dbReference type="CTD" id="393332"/>
<dbReference type="GO" id="GO:0031982">
    <property type="term" value="C:vesicle"/>
    <property type="evidence" value="ECO:0007669"/>
    <property type="project" value="TreeGrafter"/>
</dbReference>
<feature type="compositionally biased region" description="Polar residues" evidence="4">
    <location>
        <begin position="464"/>
        <end position="483"/>
    </location>
</feature>
<dbReference type="SUPFAM" id="SSF50729">
    <property type="entry name" value="PH domain-like"/>
    <property type="match status" value="1"/>
</dbReference>
<organism evidence="6 7">
    <name type="scientific">Chanos chanos</name>
    <name type="common">Milkfish</name>
    <name type="synonym">Mugil chanos</name>
    <dbReference type="NCBI Taxonomy" id="29144"/>
    <lineage>
        <taxon>Eukaryota</taxon>
        <taxon>Metazoa</taxon>
        <taxon>Chordata</taxon>
        <taxon>Craniata</taxon>
        <taxon>Vertebrata</taxon>
        <taxon>Euteleostomi</taxon>
        <taxon>Actinopterygii</taxon>
        <taxon>Neopterygii</taxon>
        <taxon>Teleostei</taxon>
        <taxon>Ostariophysi</taxon>
        <taxon>Gonorynchiformes</taxon>
        <taxon>Chanidae</taxon>
        <taxon>Chanos</taxon>
    </lineage>
</organism>
<dbReference type="GO" id="GO:0035023">
    <property type="term" value="P:regulation of Rho protein signal transduction"/>
    <property type="evidence" value="ECO:0007669"/>
    <property type="project" value="TreeGrafter"/>
</dbReference>
<protein>
    <submittedName>
        <fullName evidence="7">Epidermal growth factor receptor kinase substrate 8-like protein 3b</fullName>
    </submittedName>
</protein>
<dbReference type="Pfam" id="PF00018">
    <property type="entry name" value="SH3_1"/>
    <property type="match status" value="1"/>
</dbReference>
<gene>
    <name evidence="7" type="primary">eps8l3b</name>
</gene>
<feature type="region of interest" description="Disordered" evidence="4">
    <location>
        <begin position="211"/>
        <end position="268"/>
    </location>
</feature>
<evidence type="ECO:0000313" key="7">
    <source>
        <dbReference type="RefSeq" id="XP_030641087.1"/>
    </source>
</evidence>
<dbReference type="InterPro" id="IPR011993">
    <property type="entry name" value="PH-like_dom_sf"/>
</dbReference>
<dbReference type="InterPro" id="IPR001452">
    <property type="entry name" value="SH3_domain"/>
</dbReference>
<evidence type="ECO:0000313" key="6">
    <source>
        <dbReference type="Proteomes" id="UP000504632"/>
    </source>
</evidence>
<accession>A0A6J2WB17</accession>
<dbReference type="FunCoup" id="A0A6J2WB17">
    <property type="interactions" value="576"/>
</dbReference>
<dbReference type="Gene3D" id="2.30.29.30">
    <property type="entry name" value="Pleckstrin-homology domain (PH domain)/Phosphotyrosine-binding domain (PTB)"/>
    <property type="match status" value="1"/>
</dbReference>
<dbReference type="InterPro" id="IPR055093">
    <property type="entry name" value="EPS8_2nd"/>
</dbReference>
<dbReference type="OrthoDB" id="4680325at2759"/>
<dbReference type="PROSITE" id="PS50002">
    <property type="entry name" value="SH3"/>
    <property type="match status" value="1"/>
</dbReference>
<feature type="compositionally biased region" description="Pro residues" evidence="4">
    <location>
        <begin position="216"/>
        <end position="229"/>
    </location>
</feature>
<dbReference type="InterPro" id="IPR013761">
    <property type="entry name" value="SAM/pointed_sf"/>
</dbReference>
<feature type="region of interest" description="Disordered" evidence="4">
    <location>
        <begin position="301"/>
        <end position="323"/>
    </location>
</feature>
<dbReference type="RefSeq" id="XP_030641087.1">
    <property type="nucleotide sequence ID" value="XM_030785227.1"/>
</dbReference>
<dbReference type="GO" id="GO:0003779">
    <property type="term" value="F:actin binding"/>
    <property type="evidence" value="ECO:0007669"/>
    <property type="project" value="TreeGrafter"/>
</dbReference>
<dbReference type="Proteomes" id="UP000504632">
    <property type="component" value="Chromosome 9"/>
</dbReference>
<keyword evidence="2 3" id="KW-0728">SH3 domain</keyword>
<comment type="similarity">
    <text evidence="1">Belongs to the EPS8 family.</text>
</comment>
<feature type="region of interest" description="Disordered" evidence="4">
    <location>
        <begin position="464"/>
        <end position="507"/>
    </location>
</feature>
<evidence type="ECO:0000259" key="5">
    <source>
        <dbReference type="PROSITE" id="PS50002"/>
    </source>
</evidence>
<dbReference type="Gene3D" id="2.30.30.40">
    <property type="entry name" value="SH3 Domains"/>
    <property type="match status" value="1"/>
</dbReference>
<evidence type="ECO:0000256" key="3">
    <source>
        <dbReference type="PROSITE-ProRule" id="PRU00192"/>
    </source>
</evidence>
<name>A0A6J2WB17_CHACN</name>
<dbReference type="CDD" id="cd01210">
    <property type="entry name" value="PTB_EPS8"/>
    <property type="match status" value="1"/>
</dbReference>
<dbReference type="AlphaFoldDB" id="A0A6J2WB17"/>
<dbReference type="GO" id="GO:1900029">
    <property type="term" value="P:positive regulation of ruffle assembly"/>
    <property type="evidence" value="ECO:0007669"/>
    <property type="project" value="TreeGrafter"/>
</dbReference>
<dbReference type="SMART" id="SM00326">
    <property type="entry name" value="SH3"/>
    <property type="match status" value="1"/>
</dbReference>
<dbReference type="Gene3D" id="1.10.150.50">
    <property type="entry name" value="Transcription Factor, Ets-1"/>
    <property type="match status" value="1"/>
</dbReference>
<reference evidence="7" key="1">
    <citation type="submission" date="2025-08" db="UniProtKB">
        <authorList>
            <consortium name="RefSeq"/>
        </authorList>
    </citation>
    <scope>IDENTIFICATION</scope>
</reference>
<dbReference type="InterPro" id="IPR039801">
    <property type="entry name" value="EPS8-like"/>
</dbReference>
<evidence type="ECO:0000256" key="1">
    <source>
        <dbReference type="ARBA" id="ARBA00006197"/>
    </source>
</evidence>
<feature type="region of interest" description="Disordered" evidence="4">
    <location>
        <begin position="1"/>
        <end position="41"/>
    </location>
</feature>
<dbReference type="SUPFAM" id="SSF47769">
    <property type="entry name" value="SAM/Pointed domain"/>
    <property type="match status" value="1"/>
</dbReference>
<dbReference type="InParanoid" id="A0A6J2WB17"/>
<proteinExistence type="inferred from homology"/>
<dbReference type="GO" id="GO:0007266">
    <property type="term" value="P:Rho protein signal transduction"/>
    <property type="evidence" value="ECO:0007669"/>
    <property type="project" value="TreeGrafter"/>
</dbReference>
<dbReference type="Pfam" id="PF08416">
    <property type="entry name" value="PTB"/>
    <property type="match status" value="1"/>
</dbReference>
<dbReference type="GeneID" id="115821399"/>
<dbReference type="Pfam" id="PF22975">
    <property type="entry name" value="EPS8_2nd"/>
    <property type="match status" value="1"/>
</dbReference>
<dbReference type="PANTHER" id="PTHR12287:SF22">
    <property type="entry name" value="EPIDERMAL GROWTH FACTOR RECEPTOR KINASE SUBSTRATE 8-LIKE PROTEIN 3"/>
    <property type="match status" value="1"/>
</dbReference>
<dbReference type="PANTHER" id="PTHR12287">
    <property type="entry name" value="EPIDERMAL GROWTH FACTOR RECEPTOR KINASE SUBSTRATE EPS8-RELATED PROTEIN"/>
    <property type="match status" value="1"/>
</dbReference>
<dbReference type="GO" id="GO:0032587">
    <property type="term" value="C:ruffle membrane"/>
    <property type="evidence" value="ECO:0007669"/>
    <property type="project" value="TreeGrafter"/>
</dbReference>